<gene>
    <name evidence="7" type="ORF">D104_01355</name>
</gene>
<dbReference type="RefSeq" id="WP_024022494.1">
    <property type="nucleotide sequence ID" value="NZ_AYOZ01000001.1"/>
</dbReference>
<evidence type="ECO:0000256" key="5">
    <source>
        <dbReference type="SAM" id="MobiDB-lite"/>
    </source>
</evidence>
<evidence type="ECO:0000313" key="7">
    <source>
        <dbReference type="EMBL" id="ETI62416.1"/>
    </source>
</evidence>
<keyword evidence="3" id="KW-0998">Cell outer membrane</keyword>
<dbReference type="STRING" id="1208321.D104_01355"/>
<dbReference type="InterPro" id="IPR050330">
    <property type="entry name" value="Bact_OuterMem_StrucFunc"/>
</dbReference>
<evidence type="ECO:0000313" key="8">
    <source>
        <dbReference type="Proteomes" id="UP000018857"/>
    </source>
</evidence>
<feature type="region of interest" description="Disordered" evidence="5">
    <location>
        <begin position="282"/>
        <end position="305"/>
    </location>
</feature>
<accession>W1RYZ7</accession>
<name>W1RYZ7_9GAMM</name>
<dbReference type="Gene3D" id="3.30.1330.60">
    <property type="entry name" value="OmpA-like domain"/>
    <property type="match status" value="2"/>
</dbReference>
<dbReference type="InterPro" id="IPR006664">
    <property type="entry name" value="OMP_bac"/>
</dbReference>
<keyword evidence="8" id="KW-1185">Reference proteome</keyword>
<evidence type="ECO:0000256" key="1">
    <source>
        <dbReference type="ARBA" id="ARBA00004442"/>
    </source>
</evidence>
<dbReference type="PROSITE" id="PS51123">
    <property type="entry name" value="OMPA_2"/>
    <property type="match status" value="2"/>
</dbReference>
<protein>
    <submittedName>
        <fullName evidence="7">Thrombospondin</fullName>
    </submittedName>
</protein>
<feature type="domain" description="OmpA-like" evidence="6">
    <location>
        <begin position="66"/>
        <end position="184"/>
    </location>
</feature>
<dbReference type="PRINTS" id="PR01021">
    <property type="entry name" value="OMPADOMAIN"/>
</dbReference>
<dbReference type="InterPro" id="IPR006665">
    <property type="entry name" value="OmpA-like"/>
</dbReference>
<feature type="compositionally biased region" description="Basic and acidic residues" evidence="5">
    <location>
        <begin position="287"/>
        <end position="305"/>
    </location>
</feature>
<reference evidence="7 8" key="1">
    <citation type="journal article" date="2014" name="Genome Announc.">
        <title>Draft Genome Sequence of Marinomonas sp. Strain D104, a Polycyclic Aromatic Hydrocarbon-Degrading Bacterium from the Deep-Sea Sediment of the Arctic Ocean.</title>
        <authorList>
            <person name="Dong C."/>
            <person name="Bai X."/>
            <person name="Lai Q."/>
            <person name="Xie Y."/>
            <person name="Chen X."/>
            <person name="Shao Z."/>
        </authorList>
    </citation>
    <scope>NUCLEOTIDE SEQUENCE [LARGE SCALE GENOMIC DNA]</scope>
    <source>
        <strain evidence="7 8">D104</strain>
    </source>
</reference>
<dbReference type="OrthoDB" id="9782229at2"/>
<evidence type="ECO:0000259" key="6">
    <source>
        <dbReference type="PROSITE" id="PS51123"/>
    </source>
</evidence>
<dbReference type="Pfam" id="PF00691">
    <property type="entry name" value="OmpA"/>
    <property type="match status" value="2"/>
</dbReference>
<dbReference type="SUPFAM" id="SSF103088">
    <property type="entry name" value="OmpA-like"/>
    <property type="match status" value="2"/>
</dbReference>
<comment type="subcellular location">
    <subcellularLocation>
        <location evidence="1">Cell outer membrane</location>
    </subcellularLocation>
</comment>
<sequence>MIARIARIAIVFFGLYSASSICQPLYSNIPIRSLADSDFDGVIDARDKCRNTPIGSDIDNTGCPLTTLELFSFHFDIQFKIGKHQLAPEFHSRLKALAYFLQQAPNTLILIEGYTDNIGVESYNIALSKRRAESIAKALITSFNISPNRIKTFGYGQHDPLASNETEVGRKANRRVNGHIVIPFQYDKPNTDSISDNQPNVDHYNVSVPFSRNRYGIKTPYRPSIESLGQLLQDNEDTLVIIEGHTDNTGSKKYNVALSLERANNIADLLNTQFAIHPSRLKVLGHGPDRPMKPNDTQEGRKSNRRVDMEVVKEFKVKKEVIVPKWTIWSVDQMQ</sequence>
<dbReference type="Proteomes" id="UP000018857">
    <property type="component" value="Unassembled WGS sequence"/>
</dbReference>
<dbReference type="CDD" id="cd07185">
    <property type="entry name" value="OmpA_C-like"/>
    <property type="match status" value="2"/>
</dbReference>
<dbReference type="eggNOG" id="COG2885">
    <property type="taxonomic scope" value="Bacteria"/>
</dbReference>
<keyword evidence="2 4" id="KW-0472">Membrane</keyword>
<dbReference type="GO" id="GO:0009279">
    <property type="term" value="C:cell outer membrane"/>
    <property type="evidence" value="ECO:0007669"/>
    <property type="project" value="UniProtKB-SubCell"/>
</dbReference>
<evidence type="ECO:0000256" key="3">
    <source>
        <dbReference type="ARBA" id="ARBA00023237"/>
    </source>
</evidence>
<dbReference type="PANTHER" id="PTHR30329:SF21">
    <property type="entry name" value="LIPOPROTEIN YIAD-RELATED"/>
    <property type="match status" value="1"/>
</dbReference>
<dbReference type="AlphaFoldDB" id="W1RYZ7"/>
<dbReference type="EMBL" id="AYOZ01000001">
    <property type="protein sequence ID" value="ETI62416.1"/>
    <property type="molecule type" value="Genomic_DNA"/>
</dbReference>
<dbReference type="PATRIC" id="fig|1208321.3.peg.274"/>
<dbReference type="InterPro" id="IPR036737">
    <property type="entry name" value="OmpA-like_sf"/>
</dbReference>
<evidence type="ECO:0000256" key="4">
    <source>
        <dbReference type="PROSITE-ProRule" id="PRU00473"/>
    </source>
</evidence>
<proteinExistence type="predicted"/>
<dbReference type="PANTHER" id="PTHR30329">
    <property type="entry name" value="STATOR ELEMENT OF FLAGELLAR MOTOR COMPLEX"/>
    <property type="match status" value="1"/>
</dbReference>
<organism evidence="7 8">
    <name type="scientific">Marinomonas profundimaris</name>
    <dbReference type="NCBI Taxonomy" id="1208321"/>
    <lineage>
        <taxon>Bacteria</taxon>
        <taxon>Pseudomonadati</taxon>
        <taxon>Pseudomonadota</taxon>
        <taxon>Gammaproteobacteria</taxon>
        <taxon>Oceanospirillales</taxon>
        <taxon>Oceanospirillaceae</taxon>
        <taxon>Marinomonas</taxon>
    </lineage>
</organism>
<feature type="domain" description="OmpA-like" evidence="6">
    <location>
        <begin position="197"/>
        <end position="315"/>
    </location>
</feature>
<evidence type="ECO:0000256" key="2">
    <source>
        <dbReference type="ARBA" id="ARBA00023136"/>
    </source>
</evidence>
<comment type="caution">
    <text evidence="7">The sequence shown here is derived from an EMBL/GenBank/DDBJ whole genome shotgun (WGS) entry which is preliminary data.</text>
</comment>